<reference evidence="3" key="1">
    <citation type="submission" date="2011-07" db="EMBL/GenBank/DDBJ databases">
        <authorList>
            <consortium name="Caenorhabditis brenneri Sequencing and Analysis Consortium"/>
            <person name="Wilson R.K."/>
        </authorList>
    </citation>
    <scope>NUCLEOTIDE SEQUENCE [LARGE SCALE GENOMIC DNA]</scope>
    <source>
        <strain evidence="3">PB2801</strain>
    </source>
</reference>
<dbReference type="EMBL" id="GL379951">
    <property type="protein sequence ID" value="EGT37872.1"/>
    <property type="molecule type" value="Genomic_DNA"/>
</dbReference>
<dbReference type="InParanoid" id="G0NUL4"/>
<gene>
    <name evidence="2" type="ORF">CAEBREN_32348</name>
</gene>
<keyword evidence="3" id="KW-1185">Reference proteome</keyword>
<evidence type="ECO:0000313" key="2">
    <source>
        <dbReference type="EMBL" id="EGT37872.1"/>
    </source>
</evidence>
<proteinExistence type="predicted"/>
<evidence type="ECO:0000313" key="3">
    <source>
        <dbReference type="Proteomes" id="UP000008068"/>
    </source>
</evidence>
<sequence>MLRQNLPPEDVVALFGNVPIESGHLIASKLLRSSETRSTQTPSHLCHKTGYTTATSSIQRLQQPRNTKKKEEARRLDCATGQKEKRPLGSSWRGRRRWTLYTETMMIEDDLAEAKENTKVGEAKKKDAIPNTLNKKLVWMAHADAPVAVDEANQEWAPKPKTGTEPVPAPRAEVEDFGTEILNVAYQLENVTCLSIRSFLDRSRLSVFEQFW</sequence>
<dbReference type="Proteomes" id="UP000008068">
    <property type="component" value="Unassembled WGS sequence"/>
</dbReference>
<feature type="compositionally biased region" description="Polar residues" evidence="1">
    <location>
        <begin position="56"/>
        <end position="65"/>
    </location>
</feature>
<accession>G0NUL4</accession>
<protein>
    <submittedName>
        <fullName evidence="2">Uncharacterized protein</fullName>
    </submittedName>
</protein>
<evidence type="ECO:0000256" key="1">
    <source>
        <dbReference type="SAM" id="MobiDB-lite"/>
    </source>
</evidence>
<dbReference type="AlphaFoldDB" id="G0NUL4"/>
<feature type="compositionally biased region" description="Basic and acidic residues" evidence="1">
    <location>
        <begin position="69"/>
        <end position="87"/>
    </location>
</feature>
<feature type="region of interest" description="Disordered" evidence="1">
    <location>
        <begin position="56"/>
        <end position="90"/>
    </location>
</feature>
<dbReference type="HOGENOM" id="CLU_1300652_0_0_1"/>
<name>G0NUL4_CAEBE</name>
<organism evidence="3">
    <name type="scientific">Caenorhabditis brenneri</name>
    <name type="common">Nematode worm</name>
    <dbReference type="NCBI Taxonomy" id="135651"/>
    <lineage>
        <taxon>Eukaryota</taxon>
        <taxon>Metazoa</taxon>
        <taxon>Ecdysozoa</taxon>
        <taxon>Nematoda</taxon>
        <taxon>Chromadorea</taxon>
        <taxon>Rhabditida</taxon>
        <taxon>Rhabditina</taxon>
        <taxon>Rhabditomorpha</taxon>
        <taxon>Rhabditoidea</taxon>
        <taxon>Rhabditidae</taxon>
        <taxon>Peloderinae</taxon>
        <taxon>Caenorhabditis</taxon>
    </lineage>
</organism>